<comment type="function">
    <text evidence="7">May be involved in telomere capping.</text>
</comment>
<dbReference type="OMA" id="WGTIDPQ"/>
<dbReference type="HOGENOM" id="CLU_033723_0_0_1"/>
<keyword evidence="6" id="KW-0325">Glycoprotein</keyword>
<dbReference type="Proteomes" id="UP000002866">
    <property type="component" value="Chromosome 8"/>
</dbReference>
<evidence type="ECO:0000256" key="4">
    <source>
        <dbReference type="ARBA" id="ARBA00022989"/>
    </source>
</evidence>
<gene>
    <name evidence="13" type="primary">TBLA0H02250</name>
    <name evidence="13" type="ORF">TBLA_0H02250</name>
</gene>
<dbReference type="FunCoup" id="I2H809">
    <property type="interactions" value="20"/>
</dbReference>
<feature type="signal peptide" evidence="11">
    <location>
        <begin position="1"/>
        <end position="21"/>
    </location>
</feature>
<dbReference type="InterPro" id="IPR051008">
    <property type="entry name" value="Telomere_Capping_Maintenance"/>
</dbReference>
<keyword evidence="2 10" id="KW-0812">Transmembrane</keyword>
<keyword evidence="5 10" id="KW-0472">Membrane</keyword>
<dbReference type="EMBL" id="HE806323">
    <property type="protein sequence ID" value="CCH62511.1"/>
    <property type="molecule type" value="Genomic_DNA"/>
</dbReference>
<proteinExistence type="inferred from homology"/>
<reference evidence="13 14" key="1">
    <citation type="journal article" date="2011" name="Proc. Natl. Acad. Sci. U.S.A.">
        <title>Evolutionary erosion of yeast sex chromosomes by mating-type switching accidents.</title>
        <authorList>
            <person name="Gordon J.L."/>
            <person name="Armisen D."/>
            <person name="Proux-Wera E."/>
            <person name="Oheigeartaigh S.S."/>
            <person name="Byrne K.P."/>
            <person name="Wolfe K.H."/>
        </authorList>
    </citation>
    <scope>NUCLEOTIDE SEQUENCE [LARGE SCALE GENOMIC DNA]</scope>
    <source>
        <strain evidence="14">ATCC 34711 / CBS 6284 / DSM 70876 / NBRC 10599 / NRRL Y-10934 / UCD 77-7</strain>
    </source>
</reference>
<evidence type="ECO:0000256" key="11">
    <source>
        <dbReference type="SAM" id="SignalP"/>
    </source>
</evidence>
<dbReference type="GO" id="GO:0071464">
    <property type="term" value="P:cellular response to hydrostatic pressure"/>
    <property type="evidence" value="ECO:0007669"/>
    <property type="project" value="EnsemblFungi"/>
</dbReference>
<evidence type="ECO:0000256" key="2">
    <source>
        <dbReference type="ARBA" id="ARBA00022692"/>
    </source>
</evidence>
<dbReference type="GO" id="GO:0005789">
    <property type="term" value="C:endoplasmic reticulum membrane"/>
    <property type="evidence" value="ECO:0007669"/>
    <property type="project" value="EnsemblFungi"/>
</dbReference>
<dbReference type="OrthoDB" id="5573651at2759"/>
<dbReference type="STRING" id="1071380.I2H809"/>
<evidence type="ECO:0000256" key="10">
    <source>
        <dbReference type="SAM" id="Phobius"/>
    </source>
</evidence>
<dbReference type="PANTHER" id="PTHR35518">
    <property type="entry name" value="MAINTENANCE OF TELOMOERE CAPPING"/>
    <property type="match status" value="1"/>
</dbReference>
<evidence type="ECO:0000256" key="8">
    <source>
        <dbReference type="ARBA" id="ARBA00038159"/>
    </source>
</evidence>
<evidence type="ECO:0000256" key="3">
    <source>
        <dbReference type="ARBA" id="ARBA00022729"/>
    </source>
</evidence>
<comment type="subcellular location">
    <subcellularLocation>
        <location evidence="1">Membrane</location>
        <topology evidence="1">Single-pass type I membrane protein</topology>
    </subcellularLocation>
</comment>
<evidence type="ECO:0000313" key="14">
    <source>
        <dbReference type="Proteomes" id="UP000002866"/>
    </source>
</evidence>
<organism evidence="13 14">
    <name type="scientific">Henningerozyma blattae (strain ATCC 34711 / CBS 6284 / DSM 70876 / NBRC 10599 / NRRL Y-10934 / UCD 77-7)</name>
    <name type="common">Yeast</name>
    <name type="synonym">Tetrapisispora blattae</name>
    <dbReference type="NCBI Taxonomy" id="1071380"/>
    <lineage>
        <taxon>Eukaryota</taxon>
        <taxon>Fungi</taxon>
        <taxon>Dikarya</taxon>
        <taxon>Ascomycota</taxon>
        <taxon>Saccharomycotina</taxon>
        <taxon>Saccharomycetes</taxon>
        <taxon>Saccharomycetales</taxon>
        <taxon>Saccharomycetaceae</taxon>
        <taxon>Henningerozyma</taxon>
    </lineage>
</organism>
<dbReference type="eggNOG" id="ENOG502QVFP">
    <property type="taxonomic scope" value="Eukaryota"/>
</dbReference>
<dbReference type="KEGG" id="tbl:TBLA_0H02250"/>
<keyword evidence="3 11" id="KW-0732">Signal</keyword>
<feature type="chain" id="PRO_5003660304" description="Maintenance of telomere capping protein 6" evidence="11">
    <location>
        <begin position="22"/>
        <end position="557"/>
    </location>
</feature>
<feature type="transmembrane region" description="Helical" evidence="10">
    <location>
        <begin position="505"/>
        <end position="525"/>
    </location>
</feature>
<keyword evidence="4 10" id="KW-1133">Transmembrane helix</keyword>
<protein>
    <recommendedName>
        <fullName evidence="9">Maintenance of telomere capping protein 6</fullName>
    </recommendedName>
</protein>
<dbReference type="PANTHER" id="PTHR35518:SF2">
    <property type="entry name" value="MAINTENANCE OF TELOMERE CAPPING PROTEIN 6"/>
    <property type="match status" value="1"/>
</dbReference>
<comment type="similarity">
    <text evidence="8">Belongs to the MTC6 family.</text>
</comment>
<evidence type="ECO:0000256" key="9">
    <source>
        <dbReference type="ARBA" id="ARBA00039865"/>
    </source>
</evidence>
<feature type="domain" description="MTC6 partial TIM-barrel" evidence="12">
    <location>
        <begin position="30"/>
        <end position="358"/>
    </location>
</feature>
<dbReference type="InParanoid" id="I2H809"/>
<evidence type="ECO:0000313" key="13">
    <source>
        <dbReference type="EMBL" id="CCH62511.1"/>
    </source>
</evidence>
<name>I2H809_HENB6</name>
<dbReference type="Pfam" id="PF25506">
    <property type="entry name" value="TIM-barrel_MTC6"/>
    <property type="match status" value="1"/>
</dbReference>
<dbReference type="RefSeq" id="XP_004182030.1">
    <property type="nucleotide sequence ID" value="XM_004181982.1"/>
</dbReference>
<evidence type="ECO:0000259" key="12">
    <source>
        <dbReference type="Pfam" id="PF25506"/>
    </source>
</evidence>
<dbReference type="AlphaFoldDB" id="I2H809"/>
<dbReference type="InterPro" id="IPR057530">
    <property type="entry name" value="TIM-barrel_MTC6"/>
</dbReference>
<keyword evidence="14" id="KW-1185">Reference proteome</keyword>
<dbReference type="GeneID" id="14497668"/>
<evidence type="ECO:0000256" key="1">
    <source>
        <dbReference type="ARBA" id="ARBA00004479"/>
    </source>
</evidence>
<evidence type="ECO:0000256" key="5">
    <source>
        <dbReference type="ARBA" id="ARBA00023136"/>
    </source>
</evidence>
<sequence length="557" mass="63500">MMDFIFIYLLSMLLFIKVGLADTFNNTAWPNISSQVEYGLRSQRDIQKNITIDQLPLVGVDLQRVLFNQYLDDNSIMLYNFYNLMRQGVQSFVLEIEISENAWVVTNTSLLLLDVFSLISAFLQSTNTNLNANIMVLLLKVSQSVNMNPLHIGNSSALFLPSKSNNTNICFNSNCTSSTFQLETNNTDTSIFGDYSQTVPSNISISNLNITSLLDDSLGTFIYSPQDLETDRIKGYTWNGTGYPSSTGWPTLSTFLTRENKRILIADLSATSDYIPSDYIFNNSILHYDYGNMTLGCPNTIPQIKDVSRYSWRFLNSNFTPGDIKNYIDCGYSPIINNPFDLSNITNILPLLNSSLLWSWRFNQPSVNVPLKKHSLEAYNCAIFKYDPSNSSFYWMVDNCYEKKLGLCRFGNEQFTWLVTKSPHTYFDFDSYKGSQCPDNYEFSIPRTPLEQNALITTLKKNSFADIDIWIDLNSISVEDCWVTGGPYAACPYRKSMTRRHFARMLAPACACSFGILCIVFYLNLLRVPIHDNRINWRRKLVREANLKALNTEGVPS</sequence>
<accession>I2H809</accession>
<evidence type="ECO:0000256" key="7">
    <source>
        <dbReference type="ARBA" id="ARBA00037703"/>
    </source>
</evidence>
<evidence type="ECO:0000256" key="6">
    <source>
        <dbReference type="ARBA" id="ARBA00023180"/>
    </source>
</evidence>